<organism evidence="2 3">
    <name type="scientific">Caloramator fervidus</name>
    <dbReference type="NCBI Taxonomy" id="29344"/>
    <lineage>
        <taxon>Bacteria</taxon>
        <taxon>Bacillati</taxon>
        <taxon>Bacillota</taxon>
        <taxon>Clostridia</taxon>
        <taxon>Eubacteriales</taxon>
        <taxon>Clostridiaceae</taxon>
        <taxon>Caloramator</taxon>
    </lineage>
</organism>
<dbReference type="RefSeq" id="WP_159945785.1">
    <property type="nucleotide sequence ID" value="NZ_FNUK01000007.1"/>
</dbReference>
<name>A0A1H5TY44_9CLOT</name>
<dbReference type="OrthoDB" id="9801841at2"/>
<accession>A0A1H5TY44</accession>
<gene>
    <name evidence="2" type="ORF">SAMN05660865_00737</name>
</gene>
<keyword evidence="3" id="KW-1185">Reference proteome</keyword>
<dbReference type="InterPro" id="IPR015655">
    <property type="entry name" value="PP2C"/>
</dbReference>
<sequence>MYIKCKTDIGKTRKLNEDYIVTLKSNNYVLIAVADGMGGHNAGEIASKTAAIALREFIFRYYNEYEDKSELLRDAMLKANNEVFEKSKSMQQLNGMGTTLTCCLMLSNKAYIGHVGDSRAYLINDDGIKKLTEDHSYVQQLVKNGTITEIEAQTHPQKNLITRAIGLEENIVVDITEVEINKDDLILLCTDGLTSYLTNEEIFEIVKKEKENAVEALIEMANERGGSDNISVVIARKEDGR</sequence>
<evidence type="ECO:0000313" key="3">
    <source>
        <dbReference type="Proteomes" id="UP000242850"/>
    </source>
</evidence>
<feature type="domain" description="PPM-type phosphatase" evidence="1">
    <location>
        <begin position="2"/>
        <end position="237"/>
    </location>
</feature>
<evidence type="ECO:0000313" key="2">
    <source>
        <dbReference type="EMBL" id="SEF67792.1"/>
    </source>
</evidence>
<dbReference type="GO" id="GO:0004722">
    <property type="term" value="F:protein serine/threonine phosphatase activity"/>
    <property type="evidence" value="ECO:0007669"/>
    <property type="project" value="InterPro"/>
</dbReference>
<dbReference type="SMART" id="SM00331">
    <property type="entry name" value="PP2C_SIG"/>
    <property type="match status" value="1"/>
</dbReference>
<dbReference type="InterPro" id="IPR001932">
    <property type="entry name" value="PPM-type_phosphatase-like_dom"/>
</dbReference>
<dbReference type="Gene3D" id="3.60.40.10">
    <property type="entry name" value="PPM-type phosphatase domain"/>
    <property type="match status" value="1"/>
</dbReference>
<dbReference type="SUPFAM" id="SSF81606">
    <property type="entry name" value="PP2C-like"/>
    <property type="match status" value="1"/>
</dbReference>
<evidence type="ECO:0000259" key="1">
    <source>
        <dbReference type="PROSITE" id="PS51746"/>
    </source>
</evidence>
<dbReference type="PANTHER" id="PTHR47992">
    <property type="entry name" value="PROTEIN PHOSPHATASE"/>
    <property type="match status" value="1"/>
</dbReference>
<dbReference type="NCBIfam" id="NF033484">
    <property type="entry name" value="Stp1_PP2C_phos"/>
    <property type="match status" value="1"/>
</dbReference>
<dbReference type="Pfam" id="PF13672">
    <property type="entry name" value="PP2C_2"/>
    <property type="match status" value="1"/>
</dbReference>
<dbReference type="CDD" id="cd00143">
    <property type="entry name" value="PP2Cc"/>
    <property type="match status" value="1"/>
</dbReference>
<reference evidence="3" key="1">
    <citation type="submission" date="2016-10" db="EMBL/GenBank/DDBJ databases">
        <authorList>
            <person name="Varghese N."/>
            <person name="Submissions S."/>
        </authorList>
    </citation>
    <scope>NUCLEOTIDE SEQUENCE [LARGE SCALE GENOMIC DNA]</scope>
    <source>
        <strain evidence="3">DSM 5463</strain>
    </source>
</reference>
<dbReference type="PROSITE" id="PS51746">
    <property type="entry name" value="PPM_2"/>
    <property type="match status" value="1"/>
</dbReference>
<dbReference type="Proteomes" id="UP000242850">
    <property type="component" value="Unassembled WGS sequence"/>
</dbReference>
<dbReference type="AlphaFoldDB" id="A0A1H5TY44"/>
<protein>
    <submittedName>
        <fullName evidence="2">Protein phosphatase</fullName>
    </submittedName>
</protein>
<proteinExistence type="predicted"/>
<dbReference type="SMART" id="SM00332">
    <property type="entry name" value="PP2Cc"/>
    <property type="match status" value="1"/>
</dbReference>
<dbReference type="EMBL" id="FNUK01000007">
    <property type="protein sequence ID" value="SEF67792.1"/>
    <property type="molecule type" value="Genomic_DNA"/>
</dbReference>
<dbReference type="InterPro" id="IPR036457">
    <property type="entry name" value="PPM-type-like_dom_sf"/>
</dbReference>